<feature type="region of interest" description="Disordered" evidence="1">
    <location>
        <begin position="12"/>
        <end position="40"/>
    </location>
</feature>
<organism evidence="3 4">
    <name type="scientific">Rhynchophorus ferrugineus</name>
    <name type="common">Red palm weevil</name>
    <name type="synonym">Curculio ferrugineus</name>
    <dbReference type="NCBI Taxonomy" id="354439"/>
    <lineage>
        <taxon>Eukaryota</taxon>
        <taxon>Metazoa</taxon>
        <taxon>Ecdysozoa</taxon>
        <taxon>Arthropoda</taxon>
        <taxon>Hexapoda</taxon>
        <taxon>Insecta</taxon>
        <taxon>Pterygota</taxon>
        <taxon>Neoptera</taxon>
        <taxon>Endopterygota</taxon>
        <taxon>Coleoptera</taxon>
        <taxon>Polyphaga</taxon>
        <taxon>Cucujiformia</taxon>
        <taxon>Curculionidae</taxon>
        <taxon>Dryophthorinae</taxon>
        <taxon>Rhynchophorus</taxon>
    </lineage>
</organism>
<proteinExistence type="predicted"/>
<accession>A0A834HQA6</accession>
<evidence type="ECO:0000313" key="3">
    <source>
        <dbReference type="EMBL" id="KAF7263826.1"/>
    </source>
</evidence>
<sequence>VNGAVLFSIARQSVRAAAPPPPPDGNKGGPENGRSVSPSK</sequence>
<comment type="caution">
    <text evidence="3">The sequence shown here is derived from an EMBL/GenBank/DDBJ whole genome shotgun (WGS) entry which is preliminary data.</text>
</comment>
<dbReference type="EMBL" id="JAACXV010019237">
    <property type="protein sequence ID" value="KAF7263826.1"/>
    <property type="molecule type" value="Genomic_DNA"/>
</dbReference>
<dbReference type="Proteomes" id="UP000625711">
    <property type="component" value="Unassembled WGS sequence"/>
</dbReference>
<evidence type="ECO:0000313" key="4">
    <source>
        <dbReference type="Proteomes" id="UP000625711"/>
    </source>
</evidence>
<dbReference type="EMBL" id="JAACXV010022945">
    <property type="protein sequence ID" value="KAF7263226.1"/>
    <property type="molecule type" value="Genomic_DNA"/>
</dbReference>
<protein>
    <submittedName>
        <fullName evidence="3">Uncharacterized protein</fullName>
    </submittedName>
</protein>
<keyword evidence="4" id="KW-1185">Reference proteome</keyword>
<feature type="non-terminal residue" evidence="3">
    <location>
        <position position="1"/>
    </location>
</feature>
<evidence type="ECO:0000313" key="2">
    <source>
        <dbReference type="EMBL" id="KAF7263226.1"/>
    </source>
</evidence>
<gene>
    <name evidence="3" type="ORF">GWI33_001066</name>
    <name evidence="2" type="ORF">GWI33_003477</name>
</gene>
<name>A0A834HQA6_RHYFE</name>
<reference evidence="3" key="1">
    <citation type="submission" date="2020-08" db="EMBL/GenBank/DDBJ databases">
        <title>Genome sequencing and assembly of the red palm weevil Rhynchophorus ferrugineus.</title>
        <authorList>
            <person name="Dias G.B."/>
            <person name="Bergman C.M."/>
            <person name="Manee M."/>
        </authorList>
    </citation>
    <scope>NUCLEOTIDE SEQUENCE</scope>
    <source>
        <strain evidence="3">AA-2017</strain>
        <tissue evidence="3">Whole larva</tissue>
    </source>
</reference>
<dbReference type="AlphaFoldDB" id="A0A834HQA6"/>
<evidence type="ECO:0000256" key="1">
    <source>
        <dbReference type="SAM" id="MobiDB-lite"/>
    </source>
</evidence>